<name>A0A8J3GQP3_9MICO</name>
<organism evidence="2 3">
    <name type="scientific">Pseudolysinimonas yzui</name>
    <dbReference type="NCBI Taxonomy" id="2708254"/>
    <lineage>
        <taxon>Bacteria</taxon>
        <taxon>Bacillati</taxon>
        <taxon>Actinomycetota</taxon>
        <taxon>Actinomycetes</taxon>
        <taxon>Micrococcales</taxon>
        <taxon>Microbacteriaceae</taxon>
        <taxon>Pseudolysinimonas</taxon>
    </lineage>
</organism>
<dbReference type="GO" id="GO:0009103">
    <property type="term" value="P:lipopolysaccharide biosynthetic process"/>
    <property type="evidence" value="ECO:0007669"/>
    <property type="project" value="TreeGrafter"/>
</dbReference>
<dbReference type="Proteomes" id="UP000617531">
    <property type="component" value="Unassembled WGS sequence"/>
</dbReference>
<dbReference type="EMBL" id="BNAI01000002">
    <property type="protein sequence ID" value="GHF15343.1"/>
    <property type="molecule type" value="Genomic_DNA"/>
</dbReference>
<dbReference type="GO" id="GO:0016757">
    <property type="term" value="F:glycosyltransferase activity"/>
    <property type="evidence" value="ECO:0007669"/>
    <property type="project" value="TreeGrafter"/>
</dbReference>
<gene>
    <name evidence="2" type="ORF">GCM10011600_15420</name>
</gene>
<evidence type="ECO:0000313" key="3">
    <source>
        <dbReference type="Proteomes" id="UP000617531"/>
    </source>
</evidence>
<accession>A0A8J3GQP3</accession>
<keyword evidence="1 2" id="KW-0808">Transferase</keyword>
<keyword evidence="3" id="KW-1185">Reference proteome</keyword>
<dbReference type="PANTHER" id="PTHR46401">
    <property type="entry name" value="GLYCOSYLTRANSFERASE WBBK-RELATED"/>
    <property type="match status" value="1"/>
</dbReference>
<evidence type="ECO:0000256" key="1">
    <source>
        <dbReference type="ARBA" id="ARBA00022679"/>
    </source>
</evidence>
<reference evidence="2" key="1">
    <citation type="journal article" date="2014" name="Int. J. Syst. Evol. Microbiol.">
        <title>Complete genome sequence of Corynebacterium casei LMG S-19264T (=DSM 44701T), isolated from a smear-ripened cheese.</title>
        <authorList>
            <consortium name="US DOE Joint Genome Institute (JGI-PGF)"/>
            <person name="Walter F."/>
            <person name="Albersmeier A."/>
            <person name="Kalinowski J."/>
            <person name="Ruckert C."/>
        </authorList>
    </citation>
    <scope>NUCLEOTIDE SEQUENCE</scope>
    <source>
        <strain evidence="2">CGMCC 1.16548</strain>
    </source>
</reference>
<sequence>MAALRVIADDILDPGAGERSVLAEQWLRALIAVKPRGMRVTAFVSASPEGDYDRLRDLLPGLDGILKSALARRELQAAWAHGFTPLPGEGFVHALSPLAPLRRHDRDVNPELQTVVTVHRATAWTDPDLFDGRTLRRELQLVKRAVKYADAIVTPTHTVAALVAEQFDVGDRVRVIGAGAGMAGTPTTPGDDRSAGAVVAVAGDSRADGLDALLEAFGSPVLADRRLVVVRTSADRALPHEAEAALGERLLVVDAGDAAQLHALVRGAAVVAAPHLSDGPGLAVLSGFAAGVPVVHSDEPSLHEIAADSGVEVTRGDGYADRLADAIATTLDDADERARLSVMGEDRAKAFTWRDAAEKIWQLHADL</sequence>
<protein>
    <submittedName>
        <fullName evidence="2">Glycosyl transferase</fullName>
    </submittedName>
</protein>
<dbReference type="PANTHER" id="PTHR46401:SF2">
    <property type="entry name" value="GLYCOSYLTRANSFERASE WBBK-RELATED"/>
    <property type="match status" value="1"/>
</dbReference>
<dbReference type="RefSeq" id="WP_191282873.1">
    <property type="nucleotide sequence ID" value="NZ_BNAI01000002.1"/>
</dbReference>
<dbReference type="Pfam" id="PF13692">
    <property type="entry name" value="Glyco_trans_1_4"/>
    <property type="match status" value="1"/>
</dbReference>
<dbReference type="SUPFAM" id="SSF53756">
    <property type="entry name" value="UDP-Glycosyltransferase/glycogen phosphorylase"/>
    <property type="match status" value="1"/>
</dbReference>
<dbReference type="AlphaFoldDB" id="A0A8J3GQP3"/>
<reference evidence="2" key="2">
    <citation type="submission" date="2020-09" db="EMBL/GenBank/DDBJ databases">
        <authorList>
            <person name="Sun Q."/>
            <person name="Zhou Y."/>
        </authorList>
    </citation>
    <scope>NUCLEOTIDE SEQUENCE</scope>
    <source>
        <strain evidence="2">CGMCC 1.16548</strain>
    </source>
</reference>
<comment type="caution">
    <text evidence="2">The sequence shown here is derived from an EMBL/GenBank/DDBJ whole genome shotgun (WGS) entry which is preliminary data.</text>
</comment>
<evidence type="ECO:0000313" key="2">
    <source>
        <dbReference type="EMBL" id="GHF15343.1"/>
    </source>
</evidence>
<dbReference type="Gene3D" id="3.40.50.2000">
    <property type="entry name" value="Glycogen Phosphorylase B"/>
    <property type="match status" value="2"/>
</dbReference>
<proteinExistence type="predicted"/>